<keyword evidence="6 11" id="KW-0223">Dioxygenase</keyword>
<organism evidence="11 12">
    <name type="scientific">Stegodyphus mimosarum</name>
    <name type="common">African social velvet spider</name>
    <dbReference type="NCBI Taxonomy" id="407821"/>
    <lineage>
        <taxon>Eukaryota</taxon>
        <taxon>Metazoa</taxon>
        <taxon>Ecdysozoa</taxon>
        <taxon>Arthropoda</taxon>
        <taxon>Chelicerata</taxon>
        <taxon>Arachnida</taxon>
        <taxon>Araneae</taxon>
        <taxon>Araneomorphae</taxon>
        <taxon>Entelegynae</taxon>
        <taxon>Eresoidea</taxon>
        <taxon>Eresidae</taxon>
        <taxon>Stegodyphus</taxon>
    </lineage>
</organism>
<evidence type="ECO:0000256" key="6">
    <source>
        <dbReference type="ARBA" id="ARBA00022964"/>
    </source>
</evidence>
<dbReference type="InterPro" id="IPR042098">
    <property type="entry name" value="TauD-like_sf"/>
</dbReference>
<dbReference type="Gene3D" id="3.60.130.10">
    <property type="entry name" value="Clavaminate synthase-like"/>
    <property type="match status" value="1"/>
</dbReference>
<dbReference type="AlphaFoldDB" id="A0A087SYU7"/>
<feature type="domain" description="Gamma-butyrobetaine hydroxylase-like N-terminal" evidence="10">
    <location>
        <begin position="54"/>
        <end position="139"/>
    </location>
</feature>
<comment type="cofactor">
    <cofactor evidence="1">
        <name>Fe(2+)</name>
        <dbReference type="ChEBI" id="CHEBI:29033"/>
    </cofactor>
</comment>
<keyword evidence="4" id="KW-0479">Metal-binding</keyword>
<dbReference type="PANTHER" id="PTHR10696">
    <property type="entry name" value="GAMMA-BUTYROBETAINE HYDROXYLASE-RELATED"/>
    <property type="match status" value="1"/>
</dbReference>
<dbReference type="Pfam" id="PF06155">
    <property type="entry name" value="GBBH-like_N"/>
    <property type="match status" value="1"/>
</dbReference>
<accession>A0A087SYU7</accession>
<evidence type="ECO:0000256" key="3">
    <source>
        <dbReference type="ARBA" id="ARBA00008654"/>
    </source>
</evidence>
<evidence type="ECO:0000256" key="8">
    <source>
        <dbReference type="ARBA" id="ARBA00023004"/>
    </source>
</evidence>
<dbReference type="OrthoDB" id="406634at2759"/>
<evidence type="ECO:0000256" key="5">
    <source>
        <dbReference type="ARBA" id="ARBA00022873"/>
    </source>
</evidence>
<dbReference type="Gene3D" id="3.30.2020.30">
    <property type="match status" value="1"/>
</dbReference>
<dbReference type="GO" id="GO:0016706">
    <property type="term" value="F:2-oxoglutarate-dependent dioxygenase activity"/>
    <property type="evidence" value="ECO:0007669"/>
    <property type="project" value="UniProtKB-ARBA"/>
</dbReference>
<comment type="pathway">
    <text evidence="2">Amine and polyamine biosynthesis; carnitine biosynthesis.</text>
</comment>
<feature type="domain" description="TauD/TfdA-like" evidence="9">
    <location>
        <begin position="188"/>
        <end position="419"/>
    </location>
</feature>
<dbReference type="Proteomes" id="UP000054359">
    <property type="component" value="Unassembled WGS sequence"/>
</dbReference>
<dbReference type="InterPro" id="IPR010376">
    <property type="entry name" value="GBBH-like_N"/>
</dbReference>
<comment type="similarity">
    <text evidence="3">Belongs to the gamma-BBH/TMLD family.</text>
</comment>
<dbReference type="InterPro" id="IPR050411">
    <property type="entry name" value="AlphaKG_dependent_hydroxylases"/>
</dbReference>
<dbReference type="UniPathway" id="UPA00118"/>
<dbReference type="InterPro" id="IPR003819">
    <property type="entry name" value="TauD/TfdA-like"/>
</dbReference>
<dbReference type="FunFam" id="3.30.2020.30:FF:000002">
    <property type="entry name" value="Putative gamma-butyrobetaine dioxygenase"/>
    <property type="match status" value="1"/>
</dbReference>
<evidence type="ECO:0000256" key="4">
    <source>
        <dbReference type="ARBA" id="ARBA00022723"/>
    </source>
</evidence>
<dbReference type="SUPFAM" id="SSF51197">
    <property type="entry name" value="Clavaminate synthase-like"/>
    <property type="match status" value="1"/>
</dbReference>
<dbReference type="Pfam" id="PF02668">
    <property type="entry name" value="TauD"/>
    <property type="match status" value="1"/>
</dbReference>
<evidence type="ECO:0000313" key="12">
    <source>
        <dbReference type="Proteomes" id="UP000054359"/>
    </source>
</evidence>
<keyword evidence="5" id="KW-0124">Carnitine biosynthesis</keyword>
<feature type="non-terminal residue" evidence="11">
    <location>
        <position position="441"/>
    </location>
</feature>
<evidence type="ECO:0000256" key="1">
    <source>
        <dbReference type="ARBA" id="ARBA00001954"/>
    </source>
</evidence>
<dbReference type="EMBL" id="KK112590">
    <property type="protein sequence ID" value="KFM58036.1"/>
    <property type="molecule type" value="Genomic_DNA"/>
</dbReference>
<keyword evidence="12" id="KW-1185">Reference proteome</keyword>
<protein>
    <submittedName>
        <fullName evidence="11">Gamma-butyrobetaine dioxygenase</fullName>
    </submittedName>
</protein>
<keyword evidence="7" id="KW-0560">Oxidoreductase</keyword>
<evidence type="ECO:0000259" key="10">
    <source>
        <dbReference type="Pfam" id="PF06155"/>
    </source>
</evidence>
<dbReference type="OMA" id="RIINITW"/>
<dbReference type="InterPro" id="IPR038492">
    <property type="entry name" value="GBBH-like_N_sf"/>
</dbReference>
<dbReference type="GO" id="GO:0045329">
    <property type="term" value="P:carnitine biosynthetic process"/>
    <property type="evidence" value="ECO:0007669"/>
    <property type="project" value="UniProtKB-UniPathway"/>
</dbReference>
<sequence length="441" mass="51153">MHWLRVLRSISRKTVEQGLCNSLKTLLKTDVYFHKSSYNLVNNLPFSISKAFRAEQNNLCIEFQDSISAKFPFVWLRDNCPCDKCVHFESKQKLLDTIALDFSIEPEQFHVLDNGSLKITWKAMNDGEHVSIYKPSWLHKYGLGFQLNMNMSVHDVLPPVKTWDRNKILGCIPELTYEFLMGSENGLKNVLENIYHYGLVIIREVPCEKGEVMKVMKKFAFTMDTKWRTNFQVITHPLQTDPKHLAYTGRQLEIHTDMNYLEKSPAIQALHCLNAISEDASSSDPGKSIFVDGYHIANLLKKENPAFYYILSTTPVKFKMHSHGLYYEKEQYIICVNRKGAVAEIHYNNRTMAPFEGPADRIVSFYEAYKMFGQKLRDEEYQFTFIMKPGDLMIFNNIRVLHGRNAFDPNFAFRHLEGLQHSLKSCCTTGARVLIEMGFHR</sequence>
<reference evidence="11 12" key="1">
    <citation type="submission" date="2013-11" db="EMBL/GenBank/DDBJ databases">
        <title>Genome sequencing of Stegodyphus mimosarum.</title>
        <authorList>
            <person name="Bechsgaard J."/>
        </authorList>
    </citation>
    <scope>NUCLEOTIDE SEQUENCE [LARGE SCALE GENOMIC DNA]</scope>
</reference>
<evidence type="ECO:0000256" key="7">
    <source>
        <dbReference type="ARBA" id="ARBA00023002"/>
    </source>
</evidence>
<dbReference type="GO" id="GO:0046872">
    <property type="term" value="F:metal ion binding"/>
    <property type="evidence" value="ECO:0007669"/>
    <property type="project" value="UniProtKB-KW"/>
</dbReference>
<evidence type="ECO:0000259" key="9">
    <source>
        <dbReference type="Pfam" id="PF02668"/>
    </source>
</evidence>
<dbReference type="PANTHER" id="PTHR10696:SF55">
    <property type="entry name" value="DIOXYGENASE, PUTATIVE-RELATED"/>
    <property type="match status" value="1"/>
</dbReference>
<proteinExistence type="inferred from homology"/>
<gene>
    <name evidence="11" type="ORF">X975_00943</name>
</gene>
<evidence type="ECO:0000313" key="11">
    <source>
        <dbReference type="EMBL" id="KFM58036.1"/>
    </source>
</evidence>
<dbReference type="GO" id="GO:0005739">
    <property type="term" value="C:mitochondrion"/>
    <property type="evidence" value="ECO:0007669"/>
    <property type="project" value="TreeGrafter"/>
</dbReference>
<evidence type="ECO:0000256" key="2">
    <source>
        <dbReference type="ARBA" id="ARBA00005022"/>
    </source>
</evidence>
<keyword evidence="8" id="KW-0408">Iron</keyword>
<name>A0A087SYU7_STEMI</name>
<dbReference type="STRING" id="407821.A0A087SYU7"/>